<dbReference type="AlphaFoldDB" id="J6F3D1"/>
<evidence type="ECO:0000313" key="2">
    <source>
        <dbReference type="EMBL" id="EJT49737.1"/>
    </source>
</evidence>
<dbReference type="GeneID" id="25984607"/>
<evidence type="ECO:0008006" key="4">
    <source>
        <dbReference type="Google" id="ProtNLM"/>
    </source>
</evidence>
<dbReference type="KEGG" id="tasa:A1Q1_01093"/>
<protein>
    <recommendedName>
        <fullName evidence="4">Invertebrate defensins family profile domain-containing protein</fullName>
    </recommendedName>
</protein>
<comment type="caution">
    <text evidence="2">The sequence shown here is derived from an EMBL/GenBank/DDBJ whole genome shotgun (WGS) entry which is preliminary data.</text>
</comment>
<dbReference type="HOGENOM" id="CLU_2238501_0_0_1"/>
<feature type="chain" id="PRO_5003787370" description="Invertebrate defensins family profile domain-containing protein" evidence="1">
    <location>
        <begin position="17"/>
        <end position="106"/>
    </location>
</feature>
<feature type="signal peptide" evidence="1">
    <location>
        <begin position="1"/>
        <end position="16"/>
    </location>
</feature>
<gene>
    <name evidence="2" type="ORF">A1Q1_01093</name>
</gene>
<dbReference type="EMBL" id="ALBS01000158">
    <property type="protein sequence ID" value="EJT49737.1"/>
    <property type="molecule type" value="Genomic_DNA"/>
</dbReference>
<accession>J6F3D1</accession>
<sequence length="106" mass="10799">MRFVIISAALIALVSAAPAPTPAGDAVNVVMLYGRDWVRGGPTIDCSHARAVACAESCRKLGYAYHQCIIGSYGGCYCRPGPPGGNGGGSAGTWKRSIETGAARAA</sequence>
<evidence type="ECO:0000256" key="1">
    <source>
        <dbReference type="SAM" id="SignalP"/>
    </source>
</evidence>
<organism evidence="2 3">
    <name type="scientific">Trichosporon asahii var. asahii (strain ATCC 90039 / CBS 2479 / JCM 2466 / KCTC 7840 / NBRC 103889/ NCYC 2677 / UAMH 7654)</name>
    <name type="common">Yeast</name>
    <dbReference type="NCBI Taxonomy" id="1186058"/>
    <lineage>
        <taxon>Eukaryota</taxon>
        <taxon>Fungi</taxon>
        <taxon>Dikarya</taxon>
        <taxon>Basidiomycota</taxon>
        <taxon>Agaricomycotina</taxon>
        <taxon>Tremellomycetes</taxon>
        <taxon>Trichosporonales</taxon>
        <taxon>Trichosporonaceae</taxon>
        <taxon>Trichosporon</taxon>
    </lineage>
</organism>
<name>J6F3D1_TRIAS</name>
<dbReference type="VEuPathDB" id="FungiDB:A1Q1_01093"/>
<reference evidence="2 3" key="1">
    <citation type="journal article" date="2012" name="Eukaryot. Cell">
        <title>Draft genome sequence of CBS 2479, the standard type strain of Trichosporon asahii.</title>
        <authorList>
            <person name="Yang R.Y."/>
            <person name="Li H.T."/>
            <person name="Zhu H."/>
            <person name="Zhou G.P."/>
            <person name="Wang M."/>
            <person name="Wang L."/>
        </authorList>
    </citation>
    <scope>NUCLEOTIDE SEQUENCE [LARGE SCALE GENOMIC DNA]</scope>
    <source>
        <strain evidence="3">ATCC 90039 / CBS 2479 / JCM 2466 / KCTC 7840 / NCYC 2677 / UAMH 7654</strain>
    </source>
</reference>
<keyword evidence="1" id="KW-0732">Signal</keyword>
<evidence type="ECO:0000313" key="3">
    <source>
        <dbReference type="Proteomes" id="UP000002748"/>
    </source>
</evidence>
<proteinExistence type="predicted"/>
<dbReference type="Proteomes" id="UP000002748">
    <property type="component" value="Unassembled WGS sequence"/>
</dbReference>
<dbReference type="RefSeq" id="XP_014180849.1">
    <property type="nucleotide sequence ID" value="XM_014325374.1"/>
</dbReference>